<gene>
    <name evidence="1" type="ORF">EB796_012632</name>
</gene>
<protein>
    <submittedName>
        <fullName evidence="1">Uncharacterized protein</fullName>
    </submittedName>
</protein>
<reference evidence="1" key="1">
    <citation type="submission" date="2020-06" db="EMBL/GenBank/DDBJ databases">
        <title>Draft genome of Bugula neritina, a colonial animal packing powerful symbionts and potential medicines.</title>
        <authorList>
            <person name="Rayko M."/>
        </authorList>
    </citation>
    <scope>NUCLEOTIDE SEQUENCE [LARGE SCALE GENOMIC DNA]</scope>
    <source>
        <strain evidence="1">Kwan_BN1</strain>
    </source>
</reference>
<sequence length="88" mass="9795">MLVEELEASTSIIPSIDPMIEEIKEAQQLDAVCQEVQNLIIKGWPTYKTDAHAAVHPYWDVKGHLTQSKGLLLTLDEQATSNYSTLNA</sequence>
<organism evidence="1 2">
    <name type="scientific">Bugula neritina</name>
    <name type="common">Brown bryozoan</name>
    <name type="synonym">Sertularia neritina</name>
    <dbReference type="NCBI Taxonomy" id="10212"/>
    <lineage>
        <taxon>Eukaryota</taxon>
        <taxon>Metazoa</taxon>
        <taxon>Spiralia</taxon>
        <taxon>Lophotrochozoa</taxon>
        <taxon>Bryozoa</taxon>
        <taxon>Gymnolaemata</taxon>
        <taxon>Cheilostomatida</taxon>
        <taxon>Flustrina</taxon>
        <taxon>Buguloidea</taxon>
        <taxon>Bugulidae</taxon>
        <taxon>Bugula</taxon>
    </lineage>
</organism>
<name>A0A7J7JRR4_BUGNE</name>
<dbReference type="EMBL" id="VXIV02001858">
    <property type="protein sequence ID" value="KAF6029052.1"/>
    <property type="molecule type" value="Genomic_DNA"/>
</dbReference>
<evidence type="ECO:0000313" key="2">
    <source>
        <dbReference type="Proteomes" id="UP000593567"/>
    </source>
</evidence>
<evidence type="ECO:0000313" key="1">
    <source>
        <dbReference type="EMBL" id="KAF6029052.1"/>
    </source>
</evidence>
<keyword evidence="2" id="KW-1185">Reference proteome</keyword>
<comment type="caution">
    <text evidence="1">The sequence shown here is derived from an EMBL/GenBank/DDBJ whole genome shotgun (WGS) entry which is preliminary data.</text>
</comment>
<dbReference type="Proteomes" id="UP000593567">
    <property type="component" value="Unassembled WGS sequence"/>
</dbReference>
<proteinExistence type="predicted"/>
<accession>A0A7J7JRR4</accession>
<dbReference type="AlphaFoldDB" id="A0A7J7JRR4"/>